<reference evidence="2" key="1">
    <citation type="submission" date="2017-05" db="UniProtKB">
        <authorList>
            <consortium name="EnsemblMetazoa"/>
        </authorList>
    </citation>
    <scope>IDENTIFICATION</scope>
</reference>
<dbReference type="InParanoid" id="A0A1X7VXI3"/>
<sequence length="114" mass="12585">MRKLKCWKYFEPMNSILGQKVATEPPVLVESGSSDHNAPADAAAEETTSATRKLKTNSSTKSDGEPFSQPGTPVVDAVVQKVGLRKRKKASDNFEKIKEFVSRITTMHEESDCK</sequence>
<proteinExistence type="predicted"/>
<dbReference type="AlphaFoldDB" id="A0A1X7VXI3"/>
<evidence type="ECO:0000313" key="2">
    <source>
        <dbReference type="EnsemblMetazoa" id="Aqu2.1.44580_001"/>
    </source>
</evidence>
<organism evidence="2">
    <name type="scientific">Amphimedon queenslandica</name>
    <name type="common">Sponge</name>
    <dbReference type="NCBI Taxonomy" id="400682"/>
    <lineage>
        <taxon>Eukaryota</taxon>
        <taxon>Metazoa</taxon>
        <taxon>Porifera</taxon>
        <taxon>Demospongiae</taxon>
        <taxon>Heteroscleromorpha</taxon>
        <taxon>Haplosclerida</taxon>
        <taxon>Niphatidae</taxon>
        <taxon>Amphimedon</taxon>
    </lineage>
</organism>
<name>A0A1X7VXI3_AMPQE</name>
<accession>A0A1X7VXI3</accession>
<protein>
    <submittedName>
        <fullName evidence="2">Uncharacterized protein</fullName>
    </submittedName>
</protein>
<dbReference type="EnsemblMetazoa" id="Aqu2.1.44580_001">
    <property type="protein sequence ID" value="Aqu2.1.44580_001"/>
    <property type="gene ID" value="Aqu2.1.44580"/>
</dbReference>
<feature type="compositionally biased region" description="Low complexity" evidence="1">
    <location>
        <begin position="39"/>
        <end position="51"/>
    </location>
</feature>
<evidence type="ECO:0000256" key="1">
    <source>
        <dbReference type="SAM" id="MobiDB-lite"/>
    </source>
</evidence>
<feature type="region of interest" description="Disordered" evidence="1">
    <location>
        <begin position="28"/>
        <end position="74"/>
    </location>
</feature>